<keyword evidence="3" id="KW-1185">Reference proteome</keyword>
<feature type="region of interest" description="Disordered" evidence="1">
    <location>
        <begin position="1033"/>
        <end position="1086"/>
    </location>
</feature>
<name>A0A7N0UK75_KALFE</name>
<evidence type="ECO:0000256" key="1">
    <source>
        <dbReference type="SAM" id="MobiDB-lite"/>
    </source>
</evidence>
<dbReference type="PANTHER" id="PTHR34962:SF1">
    <property type="entry name" value="EMBRYO DEFECTIVE 1703-RELATED"/>
    <property type="match status" value="1"/>
</dbReference>
<feature type="compositionally biased region" description="Basic and acidic residues" evidence="1">
    <location>
        <begin position="864"/>
        <end position="878"/>
    </location>
</feature>
<feature type="compositionally biased region" description="Basic and acidic residues" evidence="1">
    <location>
        <begin position="1049"/>
        <end position="1066"/>
    </location>
</feature>
<proteinExistence type="predicted"/>
<dbReference type="OMA" id="IEMYTVE"/>
<feature type="region of interest" description="Disordered" evidence="1">
    <location>
        <begin position="549"/>
        <end position="570"/>
    </location>
</feature>
<evidence type="ECO:0000313" key="2">
    <source>
        <dbReference type="EnsemblPlants" id="Kaladp0069s0010.1.v1.1"/>
    </source>
</evidence>
<organism evidence="2 3">
    <name type="scientific">Kalanchoe fedtschenkoi</name>
    <name type="common">Lavender scallops</name>
    <name type="synonym">South American air plant</name>
    <dbReference type="NCBI Taxonomy" id="63787"/>
    <lineage>
        <taxon>Eukaryota</taxon>
        <taxon>Viridiplantae</taxon>
        <taxon>Streptophyta</taxon>
        <taxon>Embryophyta</taxon>
        <taxon>Tracheophyta</taxon>
        <taxon>Spermatophyta</taxon>
        <taxon>Magnoliopsida</taxon>
        <taxon>eudicotyledons</taxon>
        <taxon>Gunneridae</taxon>
        <taxon>Pentapetalae</taxon>
        <taxon>Saxifragales</taxon>
        <taxon>Crassulaceae</taxon>
        <taxon>Kalanchoe</taxon>
    </lineage>
</organism>
<feature type="region of interest" description="Disordered" evidence="1">
    <location>
        <begin position="850"/>
        <end position="878"/>
    </location>
</feature>
<dbReference type="Gramene" id="Kaladp0069s0010.1.v1.1">
    <property type="protein sequence ID" value="Kaladp0069s0010.1.v1.1"/>
    <property type="gene ID" value="Kaladp0069s0010.v1.1"/>
</dbReference>
<protein>
    <submittedName>
        <fullName evidence="2">Uncharacterized protein</fullName>
    </submittedName>
</protein>
<feature type="compositionally biased region" description="Polar residues" evidence="1">
    <location>
        <begin position="854"/>
        <end position="863"/>
    </location>
</feature>
<accession>A0A7N0UK75</accession>
<evidence type="ECO:0000313" key="3">
    <source>
        <dbReference type="Proteomes" id="UP000594263"/>
    </source>
</evidence>
<reference evidence="2" key="1">
    <citation type="submission" date="2021-01" db="UniProtKB">
        <authorList>
            <consortium name="EnsemblPlants"/>
        </authorList>
    </citation>
    <scope>IDENTIFICATION</scope>
</reference>
<feature type="region of interest" description="Disordered" evidence="1">
    <location>
        <begin position="637"/>
        <end position="660"/>
    </location>
</feature>
<feature type="region of interest" description="Disordered" evidence="1">
    <location>
        <begin position="813"/>
        <end position="838"/>
    </location>
</feature>
<dbReference type="Proteomes" id="UP000594263">
    <property type="component" value="Unplaced"/>
</dbReference>
<dbReference type="EnsemblPlants" id="Kaladp0069s0010.1.v1.1">
    <property type="protein sequence ID" value="Kaladp0069s0010.1.v1.1"/>
    <property type="gene ID" value="Kaladp0069s0010.v1.1"/>
</dbReference>
<dbReference type="PANTHER" id="PTHR34962">
    <property type="entry name" value="EMBRYO DEFECTIVE 1703-RELATED"/>
    <property type="match status" value="1"/>
</dbReference>
<sequence>MSTQLSRPPFTFISPPVISISSLRTQRTHHKLYSNYFPILTTRISVYSFRTPPRISAHFGRQRNSTSRRNRLREKIIEKQQVGGNRGILKDIETSSGIFVDSSEKTFRVDESVNGENSVAEAIGCLSEEEKLKLVKKSALLSKLESWAEQYKKDVESWGIGSRPIFTVFEDLGGNVEKVSVDEDEIRARGGFEEDLKEVNLRILHARLLANELESGKSVILRNSTVTKFVVSDEGSRIKGAKGVEKNSSKIEGMKMLADSITDVNDKVISKSELVEPREESGLVSAVRTVMNQPGHYSKHLKFGIVALSGLLVLWVVKSVIAVAHRGKLTILQEEESEETLKSDKDEMEKVNVEVVDVSSQVQKIHIRRPKLDKQELLKKMSKNKARATGNFQLQQSSSVQRTENHNSEKTFREIKDVAPNSREVEANNSSFLDKNETIDIAVGDTKVVGLHAEEATTLPDIQDRFSRKSEADFHGESISLRDPKTEDGIRNKVTCMGDDAISTHSSSVDVLLDDKKTMTEDDMCVKEPDEVVALVKEKGGCAMELLAGDQNSSTSSGVKPVSEKSSSRKKIRIIKSVKEARDYLSRKRTEQEPHHGREDLFTKEVLTSSLPRSEIPIINFKIDEAEQEPPAVAGHSMKMVKDSRPSKITGHSVNGDIGRKENSVMSQNHENSGEDPLNIMENQEPHVDDGVILNESTLVSWPHSGTGDFATETGNTDSGTKFSPHTAALALGTHASTEELEESNHIGNNHCTNNDIGKIQHSVISPKYDYPEGNSVPIFAEKVPPRDNENIFSEDGTFTNLQSKEDGYNGAIVPQDGMPSQIGNDDSTQTKKENEPTKDLHHKFAATFGLDSPTGNIASETNQRSKDDYVKEPPRSNDNWLEKNFHVLDPVAAKIRDGFKENYMVAQEKTEEIATISDLSQLESIEDDHELEWMKDDHLRDIVFKVRDNELSGREPFHMMSNEDQVAFFDGLQKKVEQENKKLLKVHEYVHSNVENLNYGADGISIYDPPEKVIPRWKGPPIEKAPEFLSKPVEQKDATASANVKNPPCERSRATSPLKAEDGAPKKPKIIIEGSDGSVKPGKKNGKEFWQHTKKWSRGFLELYNAETDPEMKATMKDIGKDLDRWITEKEIQEAAELIDKMPERNKEFIQKKVEKIKREMELFGPQAVVSKYREYSEEKEEDYLWWLDLPYVLCIELYTNEGGEQRVGFYSLEMATDMDLKPKPCHVIAFEDSKDCKYMCYIIQAHMEMLGSGHAFVVARPPKDTFRESKANGFNVTVIRKGELSLNIDQMLEEVEEQIVEIGSKMYHDQIMKDRSVDMNALMKGVIGENKPIKRKRSRRKKLKNIPTNIQ</sequence>
<feature type="compositionally biased region" description="Basic and acidic residues" evidence="1">
    <location>
        <begin position="829"/>
        <end position="838"/>
    </location>
</feature>